<name>A0A2G2WZF4_CAPBA</name>
<dbReference type="GO" id="GO:0000055">
    <property type="term" value="P:ribosomal large subunit export from nucleus"/>
    <property type="evidence" value="ECO:0007669"/>
    <property type="project" value="TreeGrafter"/>
</dbReference>
<dbReference type="GO" id="GO:0005634">
    <property type="term" value="C:nucleus"/>
    <property type="evidence" value="ECO:0007669"/>
    <property type="project" value="TreeGrafter"/>
</dbReference>
<dbReference type="EMBL" id="MLFT02000004">
    <property type="protein sequence ID" value="PHT50593.1"/>
    <property type="molecule type" value="Genomic_DNA"/>
</dbReference>
<protein>
    <recommendedName>
        <fullName evidence="3">ATPase dynein-related AAA domain-containing protein</fullName>
    </recommendedName>
</protein>
<dbReference type="GO" id="GO:0005524">
    <property type="term" value="F:ATP binding"/>
    <property type="evidence" value="ECO:0007669"/>
    <property type="project" value="UniProtKB-KW"/>
</dbReference>
<dbReference type="InterPro" id="IPR001270">
    <property type="entry name" value="ClpA/B"/>
</dbReference>
<evidence type="ECO:0000313" key="5">
    <source>
        <dbReference type="Proteomes" id="UP000224567"/>
    </source>
</evidence>
<dbReference type="PANTHER" id="PTHR48103:SF2">
    <property type="entry name" value="MIDASIN"/>
    <property type="match status" value="1"/>
</dbReference>
<dbReference type="PANTHER" id="PTHR48103">
    <property type="entry name" value="MIDASIN-RELATED"/>
    <property type="match status" value="1"/>
</dbReference>
<dbReference type="Pfam" id="PF07728">
    <property type="entry name" value="AAA_5"/>
    <property type="match status" value="1"/>
</dbReference>
<dbReference type="Proteomes" id="UP000224567">
    <property type="component" value="Unassembled WGS sequence"/>
</dbReference>
<feature type="domain" description="ATPase dynein-related AAA" evidence="3">
    <location>
        <begin position="400"/>
        <end position="537"/>
    </location>
</feature>
<gene>
    <name evidence="4" type="ORF">CQW23_10340</name>
</gene>
<dbReference type="InterPro" id="IPR027417">
    <property type="entry name" value="P-loop_NTPase"/>
</dbReference>
<dbReference type="PRINTS" id="PR00300">
    <property type="entry name" value="CLPPROTEASEA"/>
</dbReference>
<evidence type="ECO:0000313" key="4">
    <source>
        <dbReference type="EMBL" id="PHT50593.1"/>
    </source>
</evidence>
<dbReference type="FunFam" id="3.40.50.300:FF:000582">
    <property type="entry name" value="Midasin"/>
    <property type="match status" value="1"/>
</dbReference>
<proteinExistence type="predicted"/>
<dbReference type="Gene3D" id="3.40.50.300">
    <property type="entry name" value="P-loop containing nucleotide triphosphate hydrolases"/>
    <property type="match status" value="1"/>
</dbReference>
<keyword evidence="1" id="KW-0547">Nucleotide-binding</keyword>
<evidence type="ECO:0000259" key="3">
    <source>
        <dbReference type="Pfam" id="PF07728"/>
    </source>
</evidence>
<dbReference type="STRING" id="33114.A0A2G2WZF4"/>
<keyword evidence="5" id="KW-1185">Reference proteome</keyword>
<comment type="caution">
    <text evidence="4">The sequence shown here is derived from an EMBL/GenBank/DDBJ whole genome shotgun (WGS) entry which is preliminary data.</text>
</comment>
<sequence length="596" mass="66962">MSFDGSFRVDYELQRLLSRCPELACIPEFYYLLKKGDKVTEEEVVNAVGEIVIHPKYTIPLIGCFRPLARKILDRAVSLLSLVPNLRCNDDGGGDLMDVDPEDGRGEVDDLDIEDSVHIIDVYAKRGKGLKLHELACLAFSRAIDLIRSLLRSVLGYFEFAPPPFERFRQRITVMEAVALDGAGLLNAVRVSYRLLLAEPEVFVTMWDWSCLLDNISQFHDFYLGRNEEPNRSECDILWCVIRILSILLKLNDRVIAKFNLCSQEACSCLLRYLIPDAASFLVNALVRDMNNVLTAESIFCMIWEEYCQDVALEKAAWYLESSHESNRDLAGGSTRFNQCQSLHSSPFDSLVPSSSTILEYGLLKGDKKVTWDCGKPFVLTSAMQKSYEMVFLAFSQRWPVLLYGPAGSGKTALISKLAELHGGRVLFLQMDEQVDGKMLVGTYVCTEQPGEFRWQPGSLTQAVSNGFWVVFEDVDKAPPDVQCILLPLLEGATSFFTGHGEGIRVHEGFRLFSTMKSTKLDISMEGKSSVSALWRRVMIAPSSHQDLLKIVNKWYPELKSLSTELIGTFDRVNELVGCHFGTGAFVGSHGRFSLR</sequence>
<dbReference type="AlphaFoldDB" id="A0A2G2WZF4"/>
<keyword evidence="2" id="KW-0067">ATP-binding</keyword>
<organism evidence="4 5">
    <name type="scientific">Capsicum baccatum</name>
    <name type="common">Peruvian pepper</name>
    <dbReference type="NCBI Taxonomy" id="33114"/>
    <lineage>
        <taxon>Eukaryota</taxon>
        <taxon>Viridiplantae</taxon>
        <taxon>Streptophyta</taxon>
        <taxon>Embryophyta</taxon>
        <taxon>Tracheophyta</taxon>
        <taxon>Spermatophyta</taxon>
        <taxon>Magnoliopsida</taxon>
        <taxon>eudicotyledons</taxon>
        <taxon>Gunneridae</taxon>
        <taxon>Pentapetalae</taxon>
        <taxon>asterids</taxon>
        <taxon>lamiids</taxon>
        <taxon>Solanales</taxon>
        <taxon>Solanaceae</taxon>
        <taxon>Solanoideae</taxon>
        <taxon>Capsiceae</taxon>
        <taxon>Capsicum</taxon>
    </lineage>
</organism>
<reference evidence="5" key="2">
    <citation type="journal article" date="2017" name="J. Anim. Genet.">
        <title>Multiple reference genome sequences of hot pepper reveal the massive evolution of plant disease resistance genes by retroduplication.</title>
        <authorList>
            <person name="Kim S."/>
            <person name="Park J."/>
            <person name="Yeom S.-I."/>
            <person name="Kim Y.-M."/>
            <person name="Seo E."/>
            <person name="Kim K.-T."/>
            <person name="Kim M.-S."/>
            <person name="Lee J.M."/>
            <person name="Cheong K."/>
            <person name="Shin H.-S."/>
            <person name="Kim S.-B."/>
            <person name="Han K."/>
            <person name="Lee J."/>
            <person name="Park M."/>
            <person name="Lee H.-A."/>
            <person name="Lee H.-Y."/>
            <person name="Lee Y."/>
            <person name="Oh S."/>
            <person name="Lee J.H."/>
            <person name="Choi E."/>
            <person name="Choi E."/>
            <person name="Lee S.E."/>
            <person name="Jeon J."/>
            <person name="Kim H."/>
            <person name="Choi G."/>
            <person name="Song H."/>
            <person name="Lee J."/>
            <person name="Lee S.-C."/>
            <person name="Kwon J.-K."/>
            <person name="Lee H.-Y."/>
            <person name="Koo N."/>
            <person name="Hong Y."/>
            <person name="Kim R.W."/>
            <person name="Kang W.-H."/>
            <person name="Huh J.H."/>
            <person name="Kang B.-C."/>
            <person name="Yang T.-J."/>
            <person name="Lee Y.-H."/>
            <person name="Bennetzen J.L."/>
            <person name="Choi D."/>
        </authorList>
    </citation>
    <scope>NUCLEOTIDE SEQUENCE [LARGE SCALE GENOMIC DNA]</scope>
    <source>
        <strain evidence="5">cv. PBC81</strain>
    </source>
</reference>
<dbReference type="InterPro" id="IPR011704">
    <property type="entry name" value="ATPase_dyneun-rel_AAA"/>
</dbReference>
<dbReference type="GO" id="GO:0030687">
    <property type="term" value="C:preribosome, large subunit precursor"/>
    <property type="evidence" value="ECO:0007669"/>
    <property type="project" value="TreeGrafter"/>
</dbReference>
<accession>A0A2G2WZF4</accession>
<dbReference type="OrthoDB" id="1631570at2759"/>
<evidence type="ECO:0000256" key="2">
    <source>
        <dbReference type="ARBA" id="ARBA00022840"/>
    </source>
</evidence>
<evidence type="ECO:0000256" key="1">
    <source>
        <dbReference type="ARBA" id="ARBA00022741"/>
    </source>
</evidence>
<dbReference type="GO" id="GO:0000027">
    <property type="term" value="P:ribosomal large subunit assembly"/>
    <property type="evidence" value="ECO:0007669"/>
    <property type="project" value="TreeGrafter"/>
</dbReference>
<reference evidence="4 5" key="1">
    <citation type="journal article" date="2017" name="Genome Biol.">
        <title>New reference genome sequences of hot pepper reveal the massive evolution of plant disease-resistance genes by retroduplication.</title>
        <authorList>
            <person name="Kim S."/>
            <person name="Park J."/>
            <person name="Yeom S.I."/>
            <person name="Kim Y.M."/>
            <person name="Seo E."/>
            <person name="Kim K.T."/>
            <person name="Kim M.S."/>
            <person name="Lee J.M."/>
            <person name="Cheong K."/>
            <person name="Shin H.S."/>
            <person name="Kim S.B."/>
            <person name="Han K."/>
            <person name="Lee J."/>
            <person name="Park M."/>
            <person name="Lee H.A."/>
            <person name="Lee H.Y."/>
            <person name="Lee Y."/>
            <person name="Oh S."/>
            <person name="Lee J.H."/>
            <person name="Choi E."/>
            <person name="Choi E."/>
            <person name="Lee S.E."/>
            <person name="Jeon J."/>
            <person name="Kim H."/>
            <person name="Choi G."/>
            <person name="Song H."/>
            <person name="Lee J."/>
            <person name="Lee S.C."/>
            <person name="Kwon J.K."/>
            <person name="Lee H.Y."/>
            <person name="Koo N."/>
            <person name="Hong Y."/>
            <person name="Kim R.W."/>
            <person name="Kang W.H."/>
            <person name="Huh J.H."/>
            <person name="Kang B.C."/>
            <person name="Yang T.J."/>
            <person name="Lee Y.H."/>
            <person name="Bennetzen J.L."/>
            <person name="Choi D."/>
        </authorList>
    </citation>
    <scope>NUCLEOTIDE SEQUENCE [LARGE SCALE GENOMIC DNA]</scope>
    <source>
        <strain evidence="5">cv. PBC81</strain>
    </source>
</reference>
<dbReference type="GO" id="GO:0016887">
    <property type="term" value="F:ATP hydrolysis activity"/>
    <property type="evidence" value="ECO:0007669"/>
    <property type="project" value="InterPro"/>
</dbReference>
<dbReference type="SUPFAM" id="SSF52540">
    <property type="entry name" value="P-loop containing nucleoside triphosphate hydrolases"/>
    <property type="match status" value="1"/>
</dbReference>